<keyword evidence="1" id="KW-1133">Transmembrane helix</keyword>
<feature type="chain" id="PRO_5037680279" description="Glutaredoxin domain-containing protein" evidence="2">
    <location>
        <begin position="23"/>
        <end position="141"/>
    </location>
</feature>
<evidence type="ECO:0000256" key="1">
    <source>
        <dbReference type="SAM" id="Phobius"/>
    </source>
</evidence>
<dbReference type="Proteomes" id="UP000656804">
    <property type="component" value="Unassembled WGS sequence"/>
</dbReference>
<dbReference type="InterPro" id="IPR036249">
    <property type="entry name" value="Thioredoxin-like_sf"/>
</dbReference>
<comment type="caution">
    <text evidence="4">The sequence shown here is derived from an EMBL/GenBank/DDBJ whole genome shotgun (WGS) entry which is preliminary data.</text>
</comment>
<dbReference type="SUPFAM" id="SSF52833">
    <property type="entry name" value="Thioredoxin-like"/>
    <property type="match status" value="1"/>
</dbReference>
<keyword evidence="1" id="KW-0812">Transmembrane</keyword>
<keyword evidence="5" id="KW-1185">Reference proteome</keyword>
<reference evidence="4" key="1">
    <citation type="submission" date="2020-11" db="EMBL/GenBank/DDBJ databases">
        <title>Nocardioides sp. CBS4Y-1, whole genome shotgun sequence.</title>
        <authorList>
            <person name="Tuo L."/>
        </authorList>
    </citation>
    <scope>NUCLEOTIDE SEQUENCE</scope>
    <source>
        <strain evidence="4">CBS4Y-1</strain>
    </source>
</reference>
<dbReference type="Gene3D" id="3.40.30.10">
    <property type="entry name" value="Glutaredoxin"/>
    <property type="match status" value="1"/>
</dbReference>
<dbReference type="EMBL" id="JADIVZ010000004">
    <property type="protein sequence ID" value="MBF4162108.1"/>
    <property type="molecule type" value="Genomic_DNA"/>
</dbReference>
<evidence type="ECO:0000313" key="4">
    <source>
        <dbReference type="EMBL" id="MBF4162108.1"/>
    </source>
</evidence>
<organism evidence="4 5">
    <name type="scientific">Nocardioides acrostichi</name>
    <dbReference type="NCBI Taxonomy" id="2784339"/>
    <lineage>
        <taxon>Bacteria</taxon>
        <taxon>Bacillati</taxon>
        <taxon>Actinomycetota</taxon>
        <taxon>Actinomycetes</taxon>
        <taxon>Propionibacteriales</taxon>
        <taxon>Nocardioidaceae</taxon>
        <taxon>Nocardioides</taxon>
    </lineage>
</organism>
<dbReference type="AlphaFoldDB" id="A0A930UWE8"/>
<keyword evidence="2" id="KW-0732">Signal</keyword>
<evidence type="ECO:0000313" key="5">
    <source>
        <dbReference type="Proteomes" id="UP000656804"/>
    </source>
</evidence>
<gene>
    <name evidence="4" type="ORF">ISG29_10420</name>
</gene>
<dbReference type="Pfam" id="PF00462">
    <property type="entry name" value="Glutaredoxin"/>
    <property type="match status" value="1"/>
</dbReference>
<evidence type="ECO:0000256" key="2">
    <source>
        <dbReference type="SAM" id="SignalP"/>
    </source>
</evidence>
<evidence type="ECO:0000259" key="3">
    <source>
        <dbReference type="Pfam" id="PF00462"/>
    </source>
</evidence>
<feature type="domain" description="Glutaredoxin" evidence="3">
    <location>
        <begin position="71"/>
        <end position="121"/>
    </location>
</feature>
<protein>
    <recommendedName>
        <fullName evidence="3">Glutaredoxin domain-containing protein</fullName>
    </recommendedName>
</protein>
<dbReference type="RefSeq" id="WP_194503362.1">
    <property type="nucleotide sequence ID" value="NZ_JADIVZ010000004.1"/>
</dbReference>
<feature type="signal peptide" evidence="2">
    <location>
        <begin position="1"/>
        <end position="22"/>
    </location>
</feature>
<name>A0A930UWE8_9ACTN</name>
<keyword evidence="1" id="KW-0472">Membrane</keyword>
<proteinExistence type="predicted"/>
<accession>A0A930UWE8</accession>
<feature type="transmembrane region" description="Helical" evidence="1">
    <location>
        <begin position="32"/>
        <end position="50"/>
    </location>
</feature>
<sequence length="141" mass="15063">MRALVFRWLAPALLVLCAVAMAASGPGALGWLWTMFLLFLAVAFSPLAFPRSRGYDEGRRRAAEGGVPLVCWKPGCSWCVRMRAALVGAPVVWVDVTTDEDAAAWVAAHNGGNVTTPTVWFPDGSVLTNPPPAQVRAAVRS</sequence>
<dbReference type="InterPro" id="IPR002109">
    <property type="entry name" value="Glutaredoxin"/>
</dbReference>